<feature type="transmembrane region" description="Helical" evidence="4">
    <location>
        <begin position="347"/>
        <end position="370"/>
    </location>
</feature>
<feature type="transmembrane region" description="Helical" evidence="4">
    <location>
        <begin position="85"/>
        <end position="103"/>
    </location>
</feature>
<keyword evidence="2 4" id="KW-1133">Transmembrane helix</keyword>
<dbReference type="InterPro" id="IPR036259">
    <property type="entry name" value="MFS_trans_sf"/>
</dbReference>
<comment type="caution">
    <text evidence="6">The sequence shown here is derived from an EMBL/GenBank/DDBJ whole genome shotgun (WGS) entry which is preliminary data.</text>
</comment>
<dbReference type="SUPFAM" id="SSF103473">
    <property type="entry name" value="MFS general substrate transporter"/>
    <property type="match status" value="1"/>
</dbReference>
<organism evidence="6 7">
    <name type="scientific">Nitrincola tapanii</name>
    <dbReference type="NCBI Taxonomy" id="1708751"/>
    <lineage>
        <taxon>Bacteria</taxon>
        <taxon>Pseudomonadati</taxon>
        <taxon>Pseudomonadota</taxon>
        <taxon>Gammaproteobacteria</taxon>
        <taxon>Oceanospirillales</taxon>
        <taxon>Oceanospirillaceae</taxon>
        <taxon>Nitrincola</taxon>
    </lineage>
</organism>
<keyword evidence="3 4" id="KW-0472">Membrane</keyword>
<evidence type="ECO:0000259" key="5">
    <source>
        <dbReference type="PROSITE" id="PS50850"/>
    </source>
</evidence>
<feature type="transmembrane region" description="Helical" evidence="4">
    <location>
        <begin position="287"/>
        <end position="304"/>
    </location>
</feature>
<dbReference type="Pfam" id="PF07690">
    <property type="entry name" value="MFS_1"/>
    <property type="match status" value="1"/>
</dbReference>
<evidence type="ECO:0000313" key="6">
    <source>
        <dbReference type="EMBL" id="KAA0875943.1"/>
    </source>
</evidence>
<feature type="transmembrane region" description="Helical" evidence="4">
    <location>
        <begin position="144"/>
        <end position="161"/>
    </location>
</feature>
<dbReference type="PROSITE" id="PS50850">
    <property type="entry name" value="MFS"/>
    <property type="match status" value="1"/>
</dbReference>
<accession>A0A5A9W5Y9</accession>
<evidence type="ECO:0000256" key="2">
    <source>
        <dbReference type="ARBA" id="ARBA00022989"/>
    </source>
</evidence>
<dbReference type="GO" id="GO:0022857">
    <property type="term" value="F:transmembrane transporter activity"/>
    <property type="evidence" value="ECO:0007669"/>
    <property type="project" value="InterPro"/>
</dbReference>
<dbReference type="Proteomes" id="UP000325302">
    <property type="component" value="Unassembled WGS sequence"/>
</dbReference>
<keyword evidence="7" id="KW-1185">Reference proteome</keyword>
<dbReference type="OrthoDB" id="9781976at2"/>
<feature type="transmembrane region" description="Helical" evidence="4">
    <location>
        <begin position="53"/>
        <end position="73"/>
    </location>
</feature>
<feature type="transmembrane region" description="Helical" evidence="4">
    <location>
        <begin position="256"/>
        <end position="275"/>
    </location>
</feature>
<dbReference type="InterPro" id="IPR020846">
    <property type="entry name" value="MFS_dom"/>
</dbReference>
<feature type="transmembrane region" description="Helical" evidence="4">
    <location>
        <begin position="16"/>
        <end position="33"/>
    </location>
</feature>
<dbReference type="PANTHER" id="PTHR23521:SF3">
    <property type="entry name" value="MFS TRANSPORTER"/>
    <property type="match status" value="1"/>
</dbReference>
<dbReference type="InterPro" id="IPR011701">
    <property type="entry name" value="MFS"/>
</dbReference>
<evidence type="ECO:0000256" key="1">
    <source>
        <dbReference type="ARBA" id="ARBA00022692"/>
    </source>
</evidence>
<dbReference type="EMBL" id="SMRS01000002">
    <property type="protein sequence ID" value="KAA0875943.1"/>
    <property type="molecule type" value="Genomic_DNA"/>
</dbReference>
<evidence type="ECO:0000256" key="4">
    <source>
        <dbReference type="SAM" id="Phobius"/>
    </source>
</evidence>
<feature type="domain" description="Major facilitator superfamily (MFS) profile" evidence="5">
    <location>
        <begin position="1"/>
        <end position="400"/>
    </location>
</feature>
<reference evidence="6 7" key="1">
    <citation type="submission" date="2019-03" db="EMBL/GenBank/DDBJ databases">
        <title>Nitrincola sp. nov. isolated from an Indian soda lake.</title>
        <authorList>
            <person name="Joshi A."/>
            <person name="Thite S.V."/>
            <person name="Joseph N."/>
            <person name="Dhotre D."/>
            <person name="Moorthy M."/>
            <person name="Shouche Y.S."/>
        </authorList>
    </citation>
    <scope>NUCLEOTIDE SEQUENCE [LARGE SCALE GENOMIC DNA]</scope>
    <source>
        <strain evidence="6 7">MEB193</strain>
    </source>
</reference>
<dbReference type="PANTHER" id="PTHR23521">
    <property type="entry name" value="TRANSPORTER MFS SUPERFAMILY"/>
    <property type="match status" value="1"/>
</dbReference>
<evidence type="ECO:0000256" key="3">
    <source>
        <dbReference type="ARBA" id="ARBA00023136"/>
    </source>
</evidence>
<feature type="transmembrane region" description="Helical" evidence="4">
    <location>
        <begin position="218"/>
        <end position="236"/>
    </location>
</feature>
<feature type="transmembrane region" description="Helical" evidence="4">
    <location>
        <begin position="167"/>
        <end position="189"/>
    </location>
</feature>
<keyword evidence="1 4" id="KW-0812">Transmembrane</keyword>
<evidence type="ECO:0000313" key="7">
    <source>
        <dbReference type="Proteomes" id="UP000325302"/>
    </source>
</evidence>
<dbReference type="AlphaFoldDB" id="A0A5A9W5Y9"/>
<gene>
    <name evidence="6" type="ORF">E1H14_03635</name>
</gene>
<feature type="transmembrane region" description="Helical" evidence="4">
    <location>
        <begin position="376"/>
        <end position="396"/>
    </location>
</feature>
<dbReference type="Gene3D" id="1.20.1250.20">
    <property type="entry name" value="MFS general substrate transporter like domains"/>
    <property type="match status" value="1"/>
</dbReference>
<dbReference type="GO" id="GO:0005886">
    <property type="term" value="C:plasma membrane"/>
    <property type="evidence" value="ECO:0007669"/>
    <property type="project" value="TreeGrafter"/>
</dbReference>
<proteinExistence type="predicted"/>
<name>A0A5A9W5Y9_9GAMM</name>
<feature type="transmembrane region" description="Helical" evidence="4">
    <location>
        <begin position="310"/>
        <end position="326"/>
    </location>
</feature>
<feature type="transmembrane region" description="Helical" evidence="4">
    <location>
        <begin position="109"/>
        <end position="132"/>
    </location>
</feature>
<protein>
    <submittedName>
        <fullName evidence="6">MFS transporter</fullName>
    </submittedName>
</protein>
<sequence>MSCLSRLRSGDGLKQHPLFVIVFCQLLGTSLWFTPNGVAHALQQEWQLSLGMLGSLTASVQLGFICGTLAIALSGFADRFRASRIFACSALVGALCNLLFIFAGDSFALALFLRFLTGLALAGIYPLGMKLVVSWTPHKTGQALSWLVAMLTLGTASPHLLQGLGHALPWSWVLLSASMLAVIAAWLIACLGEGEHLPKAALRRSGLPGFKTFKLKPFRAAALAYFGHCWELYAFWTLTPIFLGQLFLNSDLVSSGLSWLAFLIIAIGALGCVLGGRLSREFGSARVAWWMLALSASCCLIWPWVSDAGWLLGLLVLLIWGFSVIADSPHYSALAAITCPREEVGSALALMNSIGFLMTVFSISLSTQLYPSLQSYISWLLLPGALLGLLTLKPLLQKDPTHPQA</sequence>